<evidence type="ECO:0000313" key="1">
    <source>
        <dbReference type="EMBL" id="VAX00557.1"/>
    </source>
</evidence>
<sequence>MTKTRPSYTTEFKQEAASLVLDKDYAITEACKAMRVGNTAMQNVVESHQ</sequence>
<protein>
    <recommendedName>
        <fullName evidence="2">Transposase</fullName>
    </recommendedName>
</protein>
<reference evidence="1" key="1">
    <citation type="submission" date="2018-06" db="EMBL/GenBank/DDBJ databases">
        <authorList>
            <person name="Zhirakovskaya E."/>
        </authorList>
    </citation>
    <scope>NUCLEOTIDE SEQUENCE</scope>
</reference>
<accession>A0A3B1B635</accession>
<evidence type="ECO:0008006" key="2">
    <source>
        <dbReference type="Google" id="ProtNLM"/>
    </source>
</evidence>
<gene>
    <name evidence="1" type="ORF">MNBD_GAMMA22-2985</name>
</gene>
<proteinExistence type="predicted"/>
<name>A0A3B1B635_9ZZZZ</name>
<dbReference type="AlphaFoldDB" id="A0A3B1B635"/>
<dbReference type="EMBL" id="UOFS01000044">
    <property type="protein sequence ID" value="VAX00557.1"/>
    <property type="molecule type" value="Genomic_DNA"/>
</dbReference>
<organism evidence="1">
    <name type="scientific">hydrothermal vent metagenome</name>
    <dbReference type="NCBI Taxonomy" id="652676"/>
    <lineage>
        <taxon>unclassified sequences</taxon>
        <taxon>metagenomes</taxon>
        <taxon>ecological metagenomes</taxon>
    </lineage>
</organism>